<sequence>MSQNIGKPSHPNAVLACGIHVLCSCKMCGHNPLYLISLLSLDTF</sequence>
<dbReference type="PROSITE" id="PS51257">
    <property type="entry name" value="PROKAR_LIPOPROTEIN"/>
    <property type="match status" value="1"/>
</dbReference>
<dbReference type="HOGENOM" id="CLU_3225511_0_0_1"/>
<evidence type="ECO:0000313" key="2">
    <source>
        <dbReference type="Proteomes" id="UP000004995"/>
    </source>
</evidence>
<name>K3Z1A0_SETIT</name>
<proteinExistence type="predicted"/>
<keyword evidence="2" id="KW-1185">Reference proteome</keyword>
<organism evidence="1 2">
    <name type="scientific">Setaria italica</name>
    <name type="common">Foxtail millet</name>
    <name type="synonym">Panicum italicum</name>
    <dbReference type="NCBI Taxonomy" id="4555"/>
    <lineage>
        <taxon>Eukaryota</taxon>
        <taxon>Viridiplantae</taxon>
        <taxon>Streptophyta</taxon>
        <taxon>Embryophyta</taxon>
        <taxon>Tracheophyta</taxon>
        <taxon>Spermatophyta</taxon>
        <taxon>Magnoliopsida</taxon>
        <taxon>Liliopsida</taxon>
        <taxon>Poales</taxon>
        <taxon>Poaceae</taxon>
        <taxon>PACMAD clade</taxon>
        <taxon>Panicoideae</taxon>
        <taxon>Panicodae</taxon>
        <taxon>Paniceae</taxon>
        <taxon>Cenchrinae</taxon>
        <taxon>Setaria</taxon>
    </lineage>
</organism>
<dbReference type="InParanoid" id="K3Z1A0"/>
<evidence type="ECO:0000313" key="1">
    <source>
        <dbReference type="EnsemblPlants" id="KQL28586"/>
    </source>
</evidence>
<dbReference type="EMBL" id="AGNK02000107">
    <property type="status" value="NOT_ANNOTATED_CDS"/>
    <property type="molecule type" value="Genomic_DNA"/>
</dbReference>
<dbReference type="Gramene" id="KQL28586">
    <property type="protein sequence ID" value="KQL28586"/>
    <property type="gene ID" value="SETIT_020318mg"/>
</dbReference>
<dbReference type="AlphaFoldDB" id="K3Z1A0"/>
<accession>K3Z1A0</accession>
<reference evidence="2" key="1">
    <citation type="journal article" date="2012" name="Nat. Biotechnol.">
        <title>Reference genome sequence of the model plant Setaria.</title>
        <authorList>
            <person name="Bennetzen J.L."/>
            <person name="Schmutz J."/>
            <person name="Wang H."/>
            <person name="Percifield R."/>
            <person name="Hawkins J."/>
            <person name="Pontaroli A.C."/>
            <person name="Estep M."/>
            <person name="Feng L."/>
            <person name="Vaughn J.N."/>
            <person name="Grimwood J."/>
            <person name="Jenkins J."/>
            <person name="Barry K."/>
            <person name="Lindquist E."/>
            <person name="Hellsten U."/>
            <person name="Deshpande S."/>
            <person name="Wang X."/>
            <person name="Wu X."/>
            <person name="Mitros T."/>
            <person name="Triplett J."/>
            <person name="Yang X."/>
            <person name="Ye C.Y."/>
            <person name="Mauro-Herrera M."/>
            <person name="Wang L."/>
            <person name="Li P."/>
            <person name="Sharma M."/>
            <person name="Sharma R."/>
            <person name="Ronald P.C."/>
            <person name="Panaud O."/>
            <person name="Kellogg E.A."/>
            <person name="Brutnell T.P."/>
            <person name="Doust A.N."/>
            <person name="Tuskan G.A."/>
            <person name="Rokhsar D."/>
            <person name="Devos K.M."/>
        </authorList>
    </citation>
    <scope>NUCLEOTIDE SEQUENCE [LARGE SCALE GENOMIC DNA]</scope>
    <source>
        <strain evidence="2">cv. Yugu1</strain>
    </source>
</reference>
<dbReference type="EnsemblPlants" id="KQL28586">
    <property type="protein sequence ID" value="KQL28586"/>
    <property type="gene ID" value="SETIT_020318mg"/>
</dbReference>
<dbReference type="Proteomes" id="UP000004995">
    <property type="component" value="Unassembled WGS sequence"/>
</dbReference>
<reference evidence="1" key="2">
    <citation type="submission" date="2018-08" db="UniProtKB">
        <authorList>
            <consortium name="EnsemblPlants"/>
        </authorList>
    </citation>
    <scope>IDENTIFICATION</scope>
    <source>
        <strain evidence="1">Yugu1</strain>
    </source>
</reference>
<protein>
    <submittedName>
        <fullName evidence="1">Uncharacterized protein</fullName>
    </submittedName>
</protein>